<keyword evidence="1" id="KW-0540">Nuclease</keyword>
<dbReference type="STRING" id="1193182.BN11_100017"/>
<dbReference type="SUPFAM" id="SSF88723">
    <property type="entry name" value="PIN domain-like"/>
    <property type="match status" value="1"/>
</dbReference>
<keyword evidence="2" id="KW-0479">Metal-binding</keyword>
<evidence type="ECO:0000256" key="3">
    <source>
        <dbReference type="ARBA" id="ARBA00022801"/>
    </source>
</evidence>
<evidence type="ECO:0000256" key="4">
    <source>
        <dbReference type="ARBA" id="ARBA00022842"/>
    </source>
</evidence>
<proteinExistence type="predicted"/>
<keyword evidence="4" id="KW-0460">Magnesium</keyword>
<keyword evidence="3" id="KW-0378">Hydrolase</keyword>
<evidence type="ECO:0000313" key="7">
    <source>
        <dbReference type="Proteomes" id="UP000035763"/>
    </source>
</evidence>
<dbReference type="Proteomes" id="UP000035763">
    <property type="component" value="Unassembled WGS sequence"/>
</dbReference>
<dbReference type="GO" id="GO:0046872">
    <property type="term" value="F:metal ion binding"/>
    <property type="evidence" value="ECO:0007669"/>
    <property type="project" value="UniProtKB-KW"/>
</dbReference>
<dbReference type="PANTHER" id="PTHR36173">
    <property type="entry name" value="RIBONUCLEASE VAPC16-RELATED"/>
    <property type="match status" value="1"/>
</dbReference>
<dbReference type="CDD" id="cd09872">
    <property type="entry name" value="PIN_Sll0205-like"/>
    <property type="match status" value="1"/>
</dbReference>
<dbReference type="OrthoDB" id="9798990at2"/>
<evidence type="ECO:0000256" key="1">
    <source>
        <dbReference type="ARBA" id="ARBA00022722"/>
    </source>
</evidence>
<dbReference type="GO" id="GO:0004518">
    <property type="term" value="F:nuclease activity"/>
    <property type="evidence" value="ECO:0007669"/>
    <property type="project" value="UniProtKB-KW"/>
</dbReference>
<dbReference type="Gene3D" id="3.40.50.1010">
    <property type="entry name" value="5'-nuclease"/>
    <property type="match status" value="1"/>
</dbReference>
<feature type="domain" description="PIN" evidence="5">
    <location>
        <begin position="5"/>
        <end position="119"/>
    </location>
</feature>
<dbReference type="RefSeq" id="WP_048693521.1">
    <property type="nucleotide sequence ID" value="NZ_HG764815.1"/>
</dbReference>
<evidence type="ECO:0000256" key="2">
    <source>
        <dbReference type="ARBA" id="ARBA00022723"/>
    </source>
</evidence>
<accession>W6JSP6</accession>
<dbReference type="Pfam" id="PF01850">
    <property type="entry name" value="PIN"/>
    <property type="match status" value="1"/>
</dbReference>
<dbReference type="GO" id="GO:0016787">
    <property type="term" value="F:hydrolase activity"/>
    <property type="evidence" value="ECO:0007669"/>
    <property type="project" value="UniProtKB-KW"/>
</dbReference>
<dbReference type="InterPro" id="IPR002716">
    <property type="entry name" value="PIN_dom"/>
</dbReference>
<protein>
    <submittedName>
        <fullName evidence="6">PilT protein domain protein</fullName>
    </submittedName>
</protein>
<comment type="caution">
    <text evidence="6">The sequence shown here is derived from an EMBL/GenBank/DDBJ whole genome shotgun (WGS) entry which is preliminary data.</text>
</comment>
<keyword evidence="7" id="KW-1185">Reference proteome</keyword>
<dbReference type="EMBL" id="CAJA01000002">
    <property type="protein sequence ID" value="CCH71627.1"/>
    <property type="molecule type" value="Genomic_DNA"/>
</dbReference>
<evidence type="ECO:0000313" key="6">
    <source>
        <dbReference type="EMBL" id="CCH71627.1"/>
    </source>
</evidence>
<dbReference type="PANTHER" id="PTHR36173:SF2">
    <property type="entry name" value="RIBONUCLEASE VAPC16"/>
    <property type="match status" value="1"/>
</dbReference>
<dbReference type="AlphaFoldDB" id="W6JSP6"/>
<reference evidence="6 7" key="1">
    <citation type="journal article" date="2013" name="ISME J.">
        <title>A metabolic model for members of the genus Tetrasphaera involved in enhanced biological phosphorus removal.</title>
        <authorList>
            <person name="Kristiansen R."/>
            <person name="Nguyen H.T.T."/>
            <person name="Saunders A.M."/>
            <person name="Nielsen J.L."/>
            <person name="Wimmer R."/>
            <person name="Le V.Q."/>
            <person name="McIlroy S.J."/>
            <person name="Petrovski S."/>
            <person name="Seviour R.J."/>
            <person name="Calteau A."/>
            <person name="Nielsen K.L."/>
            <person name="Nielsen P.H."/>
        </authorList>
    </citation>
    <scope>NUCLEOTIDE SEQUENCE [LARGE SCALE GENOMIC DNA]</scope>
    <source>
        <strain evidence="6 7">Ben110</strain>
    </source>
</reference>
<gene>
    <name evidence="6" type="ORF">BN11_100017</name>
</gene>
<dbReference type="InterPro" id="IPR029060">
    <property type="entry name" value="PIN-like_dom_sf"/>
</dbReference>
<organism evidence="6 7">
    <name type="scientific">Nostocoides australiense Ben110</name>
    <dbReference type="NCBI Taxonomy" id="1193182"/>
    <lineage>
        <taxon>Bacteria</taxon>
        <taxon>Bacillati</taxon>
        <taxon>Actinomycetota</taxon>
        <taxon>Actinomycetes</taxon>
        <taxon>Micrococcales</taxon>
        <taxon>Intrasporangiaceae</taxon>
        <taxon>Nostocoides</taxon>
    </lineage>
</organism>
<dbReference type="InterPro" id="IPR041705">
    <property type="entry name" value="PIN_Sll0205"/>
</dbReference>
<name>W6JSP6_9MICO</name>
<sequence>MSRLLLDSHVLVWWLGDSRDLGPTTRTAITEAESVFISAVTPWELGIKAALGRLDLPGDLLGILAEEGFEALTISLEHGARAAALPWHHRDPFDRMLIAQAVAEDLVLVTADAQLTAYDVRLLPARD</sequence>
<evidence type="ECO:0000259" key="5">
    <source>
        <dbReference type="Pfam" id="PF01850"/>
    </source>
</evidence>
<dbReference type="InterPro" id="IPR052919">
    <property type="entry name" value="TA_system_RNase"/>
</dbReference>